<protein>
    <recommendedName>
        <fullName evidence="5">glycine oxidase</fullName>
        <ecNumber evidence="5">1.4.3.19</ecNumber>
    </recommendedName>
</protein>
<sequence>MRCVVVGAGIIGLSAAWELARSGVETVVVDPAPAGGATAAAAGMLAGVTEFHYQERDLLGLSLPAAAKWPSWAAQLEAASGLSTGFRPGGTLVVAADSGDRATLADLRAAQAALGLAVEEITTREARAAEPLLTPRLAGAFRAVGDHQTDPRRTAAALVAALEALPNARLVAARAVRCGAGAGPFVEYDGGRLDCDEVVLATGGGMVRAGGTGEGPVREGLALEGLPAPLRLPVRPVYGDVLRLRTVPGGPLPSGNVVRGLVGGQSVYIVPRADGEVVVGATEREDGRAGVGAGGVHRLLRDALRLMPALGELDLAETIARARPGTPDNLPLLGRAAPGLVVAVGFHRHGVLLSAAAAAAVAALVGVPAPPGHAAGPAPSDLVPFDPAPFDPWRFS</sequence>
<feature type="domain" description="FAD dependent oxidoreductase" evidence="6">
    <location>
        <begin position="3"/>
        <end position="364"/>
    </location>
</feature>
<dbReference type="Pfam" id="PF01266">
    <property type="entry name" value="DAO"/>
    <property type="match status" value="1"/>
</dbReference>
<evidence type="ECO:0000313" key="8">
    <source>
        <dbReference type="Proteomes" id="UP001500752"/>
    </source>
</evidence>
<dbReference type="Proteomes" id="UP001500752">
    <property type="component" value="Unassembled WGS sequence"/>
</dbReference>
<reference evidence="8" key="1">
    <citation type="journal article" date="2019" name="Int. J. Syst. Evol. Microbiol.">
        <title>The Global Catalogue of Microorganisms (GCM) 10K type strain sequencing project: providing services to taxonomists for standard genome sequencing and annotation.</title>
        <authorList>
            <consortium name="The Broad Institute Genomics Platform"/>
            <consortium name="The Broad Institute Genome Sequencing Center for Infectious Disease"/>
            <person name="Wu L."/>
            <person name="Ma J."/>
        </authorList>
    </citation>
    <scope>NUCLEOTIDE SEQUENCE [LARGE SCALE GENOMIC DNA]</scope>
    <source>
        <strain evidence="8">JCM 30742</strain>
    </source>
</reference>
<dbReference type="EMBL" id="BAABEO010000023">
    <property type="protein sequence ID" value="GAA3694533.1"/>
    <property type="molecule type" value="Genomic_DNA"/>
</dbReference>
<comment type="catalytic activity">
    <reaction evidence="4">
        <text>glycine + O2 + H2O = glyoxylate + H2O2 + NH4(+)</text>
        <dbReference type="Rhea" id="RHEA:11532"/>
        <dbReference type="ChEBI" id="CHEBI:15377"/>
        <dbReference type="ChEBI" id="CHEBI:15379"/>
        <dbReference type="ChEBI" id="CHEBI:16240"/>
        <dbReference type="ChEBI" id="CHEBI:28938"/>
        <dbReference type="ChEBI" id="CHEBI:36655"/>
        <dbReference type="ChEBI" id="CHEBI:57305"/>
        <dbReference type="EC" id="1.4.3.19"/>
    </reaction>
</comment>
<dbReference type="SUPFAM" id="SSF51905">
    <property type="entry name" value="FAD/NAD(P)-binding domain"/>
    <property type="match status" value="1"/>
</dbReference>
<comment type="caution">
    <text evidence="7">The sequence shown here is derived from an EMBL/GenBank/DDBJ whole genome shotgun (WGS) entry which is preliminary data.</text>
</comment>
<dbReference type="InterPro" id="IPR036188">
    <property type="entry name" value="FAD/NAD-bd_sf"/>
</dbReference>
<evidence type="ECO:0000256" key="5">
    <source>
        <dbReference type="ARBA" id="ARBA00050018"/>
    </source>
</evidence>
<evidence type="ECO:0000313" key="7">
    <source>
        <dbReference type="EMBL" id="GAA3694533.1"/>
    </source>
</evidence>
<comment type="pathway">
    <text evidence="1">Cofactor biosynthesis; thiamine diphosphate biosynthesis.</text>
</comment>
<proteinExistence type="predicted"/>
<dbReference type="Gene3D" id="3.30.9.10">
    <property type="entry name" value="D-Amino Acid Oxidase, subunit A, domain 2"/>
    <property type="match status" value="1"/>
</dbReference>
<keyword evidence="8" id="KW-1185">Reference proteome</keyword>
<evidence type="ECO:0000256" key="3">
    <source>
        <dbReference type="ARBA" id="ARBA00023002"/>
    </source>
</evidence>
<dbReference type="RefSeq" id="WP_345152757.1">
    <property type="nucleotide sequence ID" value="NZ_BAABEO010000023.1"/>
</dbReference>
<dbReference type="EC" id="1.4.3.19" evidence="5"/>
<keyword evidence="2" id="KW-0784">Thiamine biosynthesis</keyword>
<gene>
    <name evidence="7" type="primary">thiO</name>
    <name evidence="7" type="ORF">GCM10023081_34790</name>
</gene>
<evidence type="ECO:0000259" key="6">
    <source>
        <dbReference type="Pfam" id="PF01266"/>
    </source>
</evidence>
<dbReference type="Gene3D" id="3.50.50.60">
    <property type="entry name" value="FAD/NAD(P)-binding domain"/>
    <property type="match status" value="1"/>
</dbReference>
<dbReference type="PANTHER" id="PTHR13847:SF289">
    <property type="entry name" value="GLYCINE OXIDASE"/>
    <property type="match status" value="1"/>
</dbReference>
<dbReference type="PANTHER" id="PTHR13847">
    <property type="entry name" value="SARCOSINE DEHYDROGENASE-RELATED"/>
    <property type="match status" value="1"/>
</dbReference>
<dbReference type="InterPro" id="IPR012727">
    <property type="entry name" value="Gly_oxidase_ThiO"/>
</dbReference>
<organism evidence="7 8">
    <name type="scientific">Arthrobacter ginkgonis</name>
    <dbReference type="NCBI Taxonomy" id="1630594"/>
    <lineage>
        <taxon>Bacteria</taxon>
        <taxon>Bacillati</taxon>
        <taxon>Actinomycetota</taxon>
        <taxon>Actinomycetes</taxon>
        <taxon>Micrococcales</taxon>
        <taxon>Micrococcaceae</taxon>
        <taxon>Arthrobacter</taxon>
    </lineage>
</organism>
<evidence type="ECO:0000256" key="2">
    <source>
        <dbReference type="ARBA" id="ARBA00022977"/>
    </source>
</evidence>
<evidence type="ECO:0000256" key="4">
    <source>
        <dbReference type="ARBA" id="ARBA00049872"/>
    </source>
</evidence>
<name>A0ABP7CQJ1_9MICC</name>
<keyword evidence="3" id="KW-0560">Oxidoreductase</keyword>
<accession>A0ABP7CQJ1</accession>
<dbReference type="NCBIfam" id="TIGR02352">
    <property type="entry name" value="thiamin_ThiO"/>
    <property type="match status" value="1"/>
</dbReference>
<evidence type="ECO:0000256" key="1">
    <source>
        <dbReference type="ARBA" id="ARBA00004948"/>
    </source>
</evidence>
<dbReference type="InterPro" id="IPR006076">
    <property type="entry name" value="FAD-dep_OxRdtase"/>
</dbReference>
<dbReference type="SUPFAM" id="SSF54373">
    <property type="entry name" value="FAD-linked reductases, C-terminal domain"/>
    <property type="match status" value="1"/>
</dbReference>